<accession>A0AA47MYS2</accession>
<comment type="caution">
    <text evidence="1">The sequence shown here is derived from an EMBL/GenBank/DDBJ whole genome shotgun (WGS) entry which is preliminary data.</text>
</comment>
<name>A0AA47MYS2_MERPO</name>
<protein>
    <recommendedName>
        <fullName evidence="3">DUF4806 domain-containing protein</fullName>
    </recommendedName>
</protein>
<sequence>MTVLALFLRPNSRYRQEPAGRVQTTRGPPQHFFEALSTGSQTPELLNIDMGISKVLELLSKVLEEDKSIKAEITNLRSEVRALRREMVRPVAPEASPSSIKLPLSTMEEFKLAEAAMRETPCEKQKMIITFSLIGGHTAEEAVRRMLQSGLTNNLARRFNWAGKGFKEAFKNTVLSDVMFAALQKQLPGTTHMVYSGTLKK</sequence>
<reference evidence="1" key="1">
    <citation type="journal article" date="2023" name="Front. Mar. Sci.">
        <title>A new Merluccius polli reference genome to investigate the effects of global change in West African waters.</title>
        <authorList>
            <person name="Mateo J.L."/>
            <person name="Blanco-Fernandez C."/>
            <person name="Garcia-Vazquez E."/>
            <person name="Machado-Schiaffino G."/>
        </authorList>
    </citation>
    <scope>NUCLEOTIDE SEQUENCE</scope>
    <source>
        <strain evidence="1">C29</strain>
        <tissue evidence="1">Fin</tissue>
    </source>
</reference>
<evidence type="ECO:0008006" key="3">
    <source>
        <dbReference type="Google" id="ProtNLM"/>
    </source>
</evidence>
<evidence type="ECO:0000313" key="2">
    <source>
        <dbReference type="Proteomes" id="UP001174136"/>
    </source>
</evidence>
<proteinExistence type="predicted"/>
<dbReference type="AlphaFoldDB" id="A0AA47MYS2"/>
<organism evidence="1 2">
    <name type="scientific">Merluccius polli</name>
    <name type="common">Benguela hake</name>
    <name type="synonym">Merluccius cadenati</name>
    <dbReference type="NCBI Taxonomy" id="89951"/>
    <lineage>
        <taxon>Eukaryota</taxon>
        <taxon>Metazoa</taxon>
        <taxon>Chordata</taxon>
        <taxon>Craniata</taxon>
        <taxon>Vertebrata</taxon>
        <taxon>Euteleostomi</taxon>
        <taxon>Actinopterygii</taxon>
        <taxon>Neopterygii</taxon>
        <taxon>Teleostei</taxon>
        <taxon>Neoteleostei</taxon>
        <taxon>Acanthomorphata</taxon>
        <taxon>Zeiogadaria</taxon>
        <taxon>Gadariae</taxon>
        <taxon>Gadiformes</taxon>
        <taxon>Gadoidei</taxon>
        <taxon>Merlucciidae</taxon>
        <taxon>Merluccius</taxon>
    </lineage>
</organism>
<dbReference type="EMBL" id="JAOPHQ010002009">
    <property type="protein sequence ID" value="KAK0148590.1"/>
    <property type="molecule type" value="Genomic_DNA"/>
</dbReference>
<dbReference type="PANTHER" id="PTHR34153">
    <property type="entry name" value="SI:CH211-262H13.3-RELATED-RELATED"/>
    <property type="match status" value="1"/>
</dbReference>
<gene>
    <name evidence="1" type="ORF">N1851_011075</name>
</gene>
<dbReference type="Proteomes" id="UP001174136">
    <property type="component" value="Unassembled WGS sequence"/>
</dbReference>
<keyword evidence="2" id="KW-1185">Reference proteome</keyword>
<dbReference type="PANTHER" id="PTHR34153:SF2">
    <property type="entry name" value="SI:CH211-262H13.3-RELATED"/>
    <property type="match status" value="1"/>
</dbReference>
<evidence type="ECO:0000313" key="1">
    <source>
        <dbReference type="EMBL" id="KAK0148590.1"/>
    </source>
</evidence>